<keyword evidence="1" id="KW-0472">Membrane</keyword>
<reference evidence="2" key="1">
    <citation type="journal article" date="2015" name="Front. Microbiol.">
        <title>Combining genomic sequencing methods to explore viral diversity and reveal potential virus-host interactions.</title>
        <authorList>
            <person name="Chow C.E."/>
            <person name="Winget D.M."/>
            <person name="White R.A.III."/>
            <person name="Hallam S.J."/>
            <person name="Suttle C.A."/>
        </authorList>
    </citation>
    <scope>NUCLEOTIDE SEQUENCE</scope>
    <source>
        <strain evidence="2">H4084988</strain>
    </source>
</reference>
<evidence type="ECO:0000256" key="1">
    <source>
        <dbReference type="SAM" id="Phobius"/>
    </source>
</evidence>
<keyword evidence="1" id="KW-1133">Transmembrane helix</keyword>
<sequence length="76" mass="8632">MRQIIGFIIGGIIGWAVGHYIVWPLILDSMISNCPKIVHTIKGDAVLSRDCNDQEYIWTPAPYGNNRVYKRGDEIE</sequence>
<proteinExistence type="predicted"/>
<organism evidence="2">
    <name type="scientific">uncultured marine virus</name>
    <dbReference type="NCBI Taxonomy" id="186617"/>
    <lineage>
        <taxon>Viruses</taxon>
        <taxon>environmental samples</taxon>
    </lineage>
</organism>
<accession>A0A0F7L7B4</accession>
<evidence type="ECO:0000313" key="2">
    <source>
        <dbReference type="EMBL" id="AKH47433.1"/>
    </source>
</evidence>
<feature type="transmembrane region" description="Helical" evidence="1">
    <location>
        <begin position="7"/>
        <end position="26"/>
    </location>
</feature>
<dbReference type="EMBL" id="KR029594">
    <property type="protein sequence ID" value="AKH47433.1"/>
    <property type="molecule type" value="Genomic_DNA"/>
</dbReference>
<keyword evidence="1" id="KW-0812">Transmembrane</keyword>
<protein>
    <submittedName>
        <fullName evidence="2">Uncharacterized protein</fullName>
    </submittedName>
</protein>
<reference evidence="2" key="2">
    <citation type="submission" date="2015-03" db="EMBL/GenBank/DDBJ databases">
        <authorList>
            <person name="Chow C.-E.T."/>
            <person name="Winget D.M."/>
            <person name="White R.A.III."/>
            <person name="Hallam S.J."/>
            <person name="Suttle C.A."/>
        </authorList>
    </citation>
    <scope>NUCLEOTIDE SEQUENCE</scope>
    <source>
        <strain evidence="2">H4084988</strain>
    </source>
</reference>
<name>A0A0F7L7B4_9VIRU</name>